<proteinExistence type="predicted"/>
<accession>A0A2V0P909</accession>
<dbReference type="AlphaFoldDB" id="A0A2V0P909"/>
<keyword evidence="4 5" id="KW-0472">Membrane</keyword>
<sequence>MAAAVAAAVLGTGHVAALLGLSVFWPTLRWVLHKYTFEPLARRMLKPTSLGPGAKPPPERSPAQQQLLIEKLCESLWKCMVYSAFCALGVAALWDQDWLREGDTRQLWDGWPRHEFSPKMRALYDAELSFYFSSVFMLLFWEVRRKDFAVMFTHHLVTVGLLAASLANSFWRVGCVVMALHDACDVLMEAAKVFNYTDRDAAATASFAGFLVSWAVLRLGALPALVIRSAVRELPDALGGRPPMWWGFCGGLLLLLALHVYWFTLIVRVAWMRVVTGGGRDLREDD</sequence>
<feature type="transmembrane region" description="Helical" evidence="6">
    <location>
        <begin position="201"/>
        <end position="225"/>
    </location>
</feature>
<dbReference type="SMART" id="SM00724">
    <property type="entry name" value="TLC"/>
    <property type="match status" value="1"/>
</dbReference>
<dbReference type="FunCoup" id="A0A2V0P909">
    <property type="interactions" value="1846"/>
</dbReference>
<evidence type="ECO:0000256" key="3">
    <source>
        <dbReference type="ARBA" id="ARBA00022989"/>
    </source>
</evidence>
<feature type="transmembrane region" description="Helical" evidence="6">
    <location>
        <begin position="245"/>
        <end position="271"/>
    </location>
</feature>
<dbReference type="GO" id="GO:0046513">
    <property type="term" value="P:ceramide biosynthetic process"/>
    <property type="evidence" value="ECO:0007669"/>
    <property type="project" value="InterPro"/>
</dbReference>
<dbReference type="PROSITE" id="PS50922">
    <property type="entry name" value="TLC"/>
    <property type="match status" value="1"/>
</dbReference>
<comment type="caution">
    <text evidence="8">The sequence shown here is derived from an EMBL/GenBank/DDBJ whole genome shotgun (WGS) entry which is preliminary data.</text>
</comment>
<name>A0A2V0P909_9CHLO</name>
<dbReference type="InterPro" id="IPR006634">
    <property type="entry name" value="TLC-dom"/>
</dbReference>
<evidence type="ECO:0000256" key="4">
    <source>
        <dbReference type="ARBA" id="ARBA00023136"/>
    </source>
</evidence>
<dbReference type="InParanoid" id="A0A2V0P909"/>
<dbReference type="InterPro" id="IPR016439">
    <property type="entry name" value="Lag1/Lac1-like"/>
</dbReference>
<keyword evidence="9" id="KW-1185">Reference proteome</keyword>
<dbReference type="STRING" id="307507.A0A2V0P909"/>
<feature type="domain" description="TLC" evidence="7">
    <location>
        <begin position="70"/>
        <end position="275"/>
    </location>
</feature>
<evidence type="ECO:0000256" key="1">
    <source>
        <dbReference type="ARBA" id="ARBA00004141"/>
    </source>
</evidence>
<evidence type="ECO:0000256" key="5">
    <source>
        <dbReference type="PROSITE-ProRule" id="PRU00205"/>
    </source>
</evidence>
<evidence type="ECO:0000259" key="7">
    <source>
        <dbReference type="PROSITE" id="PS50922"/>
    </source>
</evidence>
<dbReference type="EMBL" id="BDRX01000043">
    <property type="protein sequence ID" value="GBF93647.1"/>
    <property type="molecule type" value="Genomic_DNA"/>
</dbReference>
<gene>
    <name evidence="8" type="ORF">Rsub_06750</name>
</gene>
<evidence type="ECO:0000256" key="6">
    <source>
        <dbReference type="SAM" id="Phobius"/>
    </source>
</evidence>
<reference evidence="8 9" key="1">
    <citation type="journal article" date="2018" name="Sci. Rep.">
        <title>Raphidocelis subcapitata (=Pseudokirchneriella subcapitata) provides an insight into genome evolution and environmental adaptations in the Sphaeropleales.</title>
        <authorList>
            <person name="Suzuki S."/>
            <person name="Yamaguchi H."/>
            <person name="Nakajima N."/>
            <person name="Kawachi M."/>
        </authorList>
    </citation>
    <scope>NUCLEOTIDE SEQUENCE [LARGE SCALE GENOMIC DNA]</scope>
    <source>
        <strain evidence="8 9">NIES-35</strain>
    </source>
</reference>
<feature type="transmembrane region" description="Helical" evidence="6">
    <location>
        <begin position="122"/>
        <end position="141"/>
    </location>
</feature>
<feature type="transmembrane region" description="Helical" evidence="6">
    <location>
        <begin position="161"/>
        <end position="180"/>
    </location>
</feature>
<evidence type="ECO:0000256" key="2">
    <source>
        <dbReference type="ARBA" id="ARBA00022692"/>
    </source>
</evidence>
<dbReference type="GO" id="GO:0005789">
    <property type="term" value="C:endoplasmic reticulum membrane"/>
    <property type="evidence" value="ECO:0007669"/>
    <property type="project" value="UniProtKB-SubCell"/>
</dbReference>
<organism evidence="8 9">
    <name type="scientific">Raphidocelis subcapitata</name>
    <dbReference type="NCBI Taxonomy" id="307507"/>
    <lineage>
        <taxon>Eukaryota</taxon>
        <taxon>Viridiplantae</taxon>
        <taxon>Chlorophyta</taxon>
        <taxon>core chlorophytes</taxon>
        <taxon>Chlorophyceae</taxon>
        <taxon>CS clade</taxon>
        <taxon>Sphaeropleales</taxon>
        <taxon>Selenastraceae</taxon>
        <taxon>Raphidocelis</taxon>
    </lineage>
</organism>
<dbReference type="PANTHER" id="PTHR12560">
    <property type="entry name" value="LONGEVITY ASSURANCE FACTOR 1 LAG1"/>
    <property type="match status" value="1"/>
</dbReference>
<dbReference type="Pfam" id="PF03798">
    <property type="entry name" value="TRAM_LAG1_CLN8"/>
    <property type="match status" value="1"/>
</dbReference>
<protein>
    <recommendedName>
        <fullName evidence="7">TLC domain-containing protein</fullName>
    </recommendedName>
</protein>
<dbReference type="OrthoDB" id="537032at2759"/>
<keyword evidence="3 6" id="KW-1133">Transmembrane helix</keyword>
<evidence type="ECO:0000313" key="9">
    <source>
        <dbReference type="Proteomes" id="UP000247498"/>
    </source>
</evidence>
<dbReference type="Proteomes" id="UP000247498">
    <property type="component" value="Unassembled WGS sequence"/>
</dbReference>
<dbReference type="PANTHER" id="PTHR12560:SF0">
    <property type="entry name" value="LD18904P"/>
    <property type="match status" value="1"/>
</dbReference>
<dbReference type="GO" id="GO:0050291">
    <property type="term" value="F:sphingosine N-acyltransferase activity"/>
    <property type="evidence" value="ECO:0007669"/>
    <property type="project" value="InterPro"/>
</dbReference>
<evidence type="ECO:0000313" key="8">
    <source>
        <dbReference type="EMBL" id="GBF93647.1"/>
    </source>
</evidence>
<comment type="subcellular location">
    <subcellularLocation>
        <location evidence="1">Membrane</location>
        <topology evidence="1">Multi-pass membrane protein</topology>
    </subcellularLocation>
</comment>
<keyword evidence="2 5" id="KW-0812">Transmembrane</keyword>